<evidence type="ECO:0000256" key="5">
    <source>
        <dbReference type="ARBA" id="ARBA00022473"/>
    </source>
</evidence>
<keyword evidence="8" id="KW-0863">Zinc-finger</keyword>
<keyword evidence="11" id="KW-0175">Coiled coil</keyword>
<evidence type="ECO:0000256" key="7">
    <source>
        <dbReference type="ARBA" id="ARBA00022723"/>
    </source>
</evidence>
<dbReference type="InterPro" id="IPR022755">
    <property type="entry name" value="Znf_C2H2_jaz"/>
</dbReference>
<dbReference type="GO" id="GO:0005681">
    <property type="term" value="C:spliceosomal complex"/>
    <property type="evidence" value="ECO:0007669"/>
    <property type="project" value="InterPro"/>
</dbReference>
<feature type="compositionally biased region" description="Basic and acidic residues" evidence="15">
    <location>
        <begin position="99"/>
        <end position="110"/>
    </location>
</feature>
<evidence type="ECO:0000256" key="12">
    <source>
        <dbReference type="ARBA" id="ARBA00023242"/>
    </source>
</evidence>
<evidence type="ECO:0000256" key="9">
    <source>
        <dbReference type="ARBA" id="ARBA00022776"/>
    </source>
</evidence>
<dbReference type="SUPFAM" id="SSF57667">
    <property type="entry name" value="beta-beta-alpha zinc fingers"/>
    <property type="match status" value="1"/>
</dbReference>
<gene>
    <name evidence="18" type="ORF">GDO86_011374</name>
</gene>
<feature type="region of interest" description="Disordered" evidence="15">
    <location>
        <begin position="142"/>
        <end position="179"/>
    </location>
</feature>
<evidence type="ECO:0000256" key="15">
    <source>
        <dbReference type="SAM" id="MobiDB-lite"/>
    </source>
</evidence>
<dbReference type="GO" id="GO:0033260">
    <property type="term" value="P:nuclear DNA replication"/>
    <property type="evidence" value="ECO:0007669"/>
    <property type="project" value="TreeGrafter"/>
</dbReference>
<reference evidence="18" key="1">
    <citation type="thesis" date="2020" institute="ProQuest LLC" country="789 East Eisenhower Parkway, Ann Arbor, MI, USA">
        <title>Comparative Genomics and Chromosome Evolution.</title>
        <authorList>
            <person name="Mudd A.B."/>
        </authorList>
    </citation>
    <scope>NUCLEOTIDE SEQUENCE</scope>
    <source>
        <strain evidence="18">Female2</strain>
        <tissue evidence="18">Blood</tissue>
    </source>
</reference>
<evidence type="ECO:0000256" key="14">
    <source>
        <dbReference type="ARBA" id="ARBA00030672"/>
    </source>
</evidence>
<evidence type="ECO:0000256" key="3">
    <source>
        <dbReference type="ARBA" id="ARBA00017358"/>
    </source>
</evidence>
<feature type="region of interest" description="Disordered" evidence="15">
    <location>
        <begin position="78"/>
        <end position="110"/>
    </location>
</feature>
<keyword evidence="7" id="KW-0479">Metal-binding</keyword>
<keyword evidence="13" id="KW-0131">Cell cycle</keyword>
<dbReference type="Pfam" id="PF12171">
    <property type="entry name" value="zf-C2H2_jaz"/>
    <property type="match status" value="1"/>
</dbReference>
<feature type="compositionally biased region" description="Polar residues" evidence="15">
    <location>
        <begin position="80"/>
        <end position="94"/>
    </location>
</feature>
<evidence type="ECO:0000313" key="19">
    <source>
        <dbReference type="Proteomes" id="UP000812440"/>
    </source>
</evidence>
<keyword evidence="5" id="KW-0217">Developmental protein</keyword>
<dbReference type="InterPro" id="IPR059039">
    <property type="entry name" value="ZNF380_CC"/>
</dbReference>
<feature type="domain" description="Zinc finger double-stranded RNA binding" evidence="16">
    <location>
        <begin position="45"/>
        <end position="70"/>
    </location>
</feature>
<dbReference type="PANTHER" id="PTHR13278:SF0">
    <property type="entry name" value="ZINC FINGER PROTEIN 830"/>
    <property type="match status" value="1"/>
</dbReference>
<dbReference type="GO" id="GO:0033314">
    <property type="term" value="P:mitotic DNA replication checkpoint signaling"/>
    <property type="evidence" value="ECO:0007669"/>
    <property type="project" value="TreeGrafter"/>
</dbReference>
<keyword evidence="6" id="KW-0132">Cell division</keyword>
<evidence type="ECO:0000256" key="11">
    <source>
        <dbReference type="ARBA" id="ARBA00023054"/>
    </source>
</evidence>
<keyword evidence="12" id="KW-0539">Nucleus</keyword>
<comment type="subcellular location">
    <subcellularLocation>
        <location evidence="1">Chromosome</location>
    </subcellularLocation>
    <subcellularLocation>
        <location evidence="2">Nucleus speckle</location>
    </subcellularLocation>
</comment>
<feature type="domain" description="ZNF380 coiled-coil" evidence="17">
    <location>
        <begin position="216"/>
        <end position="296"/>
    </location>
</feature>
<comment type="caution">
    <text evidence="18">The sequence shown here is derived from an EMBL/GenBank/DDBJ whole genome shotgun (WGS) entry which is preliminary data.</text>
</comment>
<keyword evidence="10" id="KW-0862">Zinc</keyword>
<dbReference type="InterPro" id="IPR040050">
    <property type="entry name" value="ZNF830-like"/>
</dbReference>
<evidence type="ECO:0000256" key="2">
    <source>
        <dbReference type="ARBA" id="ARBA00004324"/>
    </source>
</evidence>
<dbReference type="GO" id="GO:0003676">
    <property type="term" value="F:nucleic acid binding"/>
    <property type="evidence" value="ECO:0007669"/>
    <property type="project" value="InterPro"/>
</dbReference>
<evidence type="ECO:0000259" key="17">
    <source>
        <dbReference type="Pfam" id="PF23406"/>
    </source>
</evidence>
<dbReference type="GO" id="GO:0044773">
    <property type="term" value="P:mitotic DNA damage checkpoint signaling"/>
    <property type="evidence" value="ECO:0007669"/>
    <property type="project" value="TreeGrafter"/>
</dbReference>
<dbReference type="Pfam" id="PF23406">
    <property type="entry name" value="ZNF380_CC"/>
    <property type="match status" value="1"/>
</dbReference>
<feature type="compositionally biased region" description="Basic and acidic residues" evidence="15">
    <location>
        <begin position="156"/>
        <end position="165"/>
    </location>
</feature>
<evidence type="ECO:0000256" key="10">
    <source>
        <dbReference type="ARBA" id="ARBA00022833"/>
    </source>
</evidence>
<protein>
    <recommendedName>
        <fullName evidence="3">Zinc finger protein 830</fullName>
    </recommendedName>
    <alternativeName>
        <fullName evidence="14">Coiled-coil domain-containing protein 16</fullName>
    </alternativeName>
</protein>
<feature type="compositionally biased region" description="Basic and acidic residues" evidence="15">
    <location>
        <begin position="301"/>
        <end position="316"/>
    </location>
</feature>
<evidence type="ECO:0000256" key="13">
    <source>
        <dbReference type="ARBA" id="ARBA00023306"/>
    </source>
</evidence>
<evidence type="ECO:0000313" key="18">
    <source>
        <dbReference type="EMBL" id="KAG8442549.1"/>
    </source>
</evidence>
<dbReference type="OrthoDB" id="77607at2759"/>
<evidence type="ECO:0000256" key="8">
    <source>
        <dbReference type="ARBA" id="ARBA00022771"/>
    </source>
</evidence>
<dbReference type="InterPro" id="IPR036236">
    <property type="entry name" value="Znf_C2H2_sf"/>
</dbReference>
<proteinExistence type="predicted"/>
<keyword evidence="19" id="KW-1185">Reference proteome</keyword>
<dbReference type="Proteomes" id="UP000812440">
    <property type="component" value="Chromosome 6"/>
</dbReference>
<organism evidence="18 19">
    <name type="scientific">Hymenochirus boettgeri</name>
    <name type="common">Congo dwarf clawed frog</name>
    <dbReference type="NCBI Taxonomy" id="247094"/>
    <lineage>
        <taxon>Eukaryota</taxon>
        <taxon>Metazoa</taxon>
        <taxon>Chordata</taxon>
        <taxon>Craniata</taxon>
        <taxon>Vertebrata</taxon>
        <taxon>Euteleostomi</taxon>
        <taxon>Amphibia</taxon>
        <taxon>Batrachia</taxon>
        <taxon>Anura</taxon>
        <taxon>Pipoidea</taxon>
        <taxon>Pipidae</taxon>
        <taxon>Pipinae</taxon>
        <taxon>Hymenochirus</taxon>
    </lineage>
</organism>
<dbReference type="PANTHER" id="PTHR13278">
    <property type="entry name" value="ZINC FINGER PROTEIN 830"/>
    <property type="match status" value="1"/>
</dbReference>
<name>A0A8T2JBF8_9PIPI</name>
<sequence>MAAQGKKKLVQQEELRRLMKEKQRDNKAKKRIESPLAKYPFLGHLSCVVCNVQIKNELLWPAHILGKQHKEKVAVLKGTKPQNSDPSITSQVHQPSKRKGPEPESQESKRIKGMIPEGFFETASSSSCKQTSVKTQRLKLLTGDYEEDDDDANEEEGLKNAKDDASSSLPKPTGADSLPADFFDIKTPVVSHSGSILKADIQEKIVERKENTAEALPEGFFDDPEIDAKVRKVDAPKDQMDKEWEEFQKEMRQVNTVSEAIVAEEDEEGRLDRQIDEIDEQIECYRRIEQLRNRKDTLQDNKMEIGESKAEGRMNEETGIDEEEMLPSFLSHNWREKGAFL</sequence>
<evidence type="ECO:0000259" key="16">
    <source>
        <dbReference type="Pfam" id="PF12171"/>
    </source>
</evidence>
<accession>A0A8T2JBF8</accession>
<evidence type="ECO:0000256" key="6">
    <source>
        <dbReference type="ARBA" id="ARBA00022618"/>
    </source>
</evidence>
<feature type="compositionally biased region" description="Acidic residues" evidence="15">
    <location>
        <begin position="144"/>
        <end position="155"/>
    </location>
</feature>
<keyword evidence="9" id="KW-0498">Mitosis</keyword>
<keyword evidence="4" id="KW-0158">Chromosome</keyword>
<evidence type="ECO:0000256" key="4">
    <source>
        <dbReference type="ARBA" id="ARBA00022454"/>
    </source>
</evidence>
<feature type="region of interest" description="Disordered" evidence="15">
    <location>
        <begin position="301"/>
        <end position="324"/>
    </location>
</feature>
<dbReference type="EMBL" id="JAACNH010000005">
    <property type="protein sequence ID" value="KAG8442549.1"/>
    <property type="molecule type" value="Genomic_DNA"/>
</dbReference>
<dbReference type="GO" id="GO:0008270">
    <property type="term" value="F:zinc ion binding"/>
    <property type="evidence" value="ECO:0007669"/>
    <property type="project" value="UniProtKB-KW"/>
</dbReference>
<dbReference type="AlphaFoldDB" id="A0A8T2JBF8"/>
<evidence type="ECO:0000256" key="1">
    <source>
        <dbReference type="ARBA" id="ARBA00004286"/>
    </source>
</evidence>